<dbReference type="GeneID" id="24123599"/>
<feature type="region of interest" description="Disordered" evidence="1">
    <location>
        <begin position="1"/>
        <end position="35"/>
    </location>
</feature>
<keyword evidence="3" id="KW-1185">Reference proteome</keyword>
<organism evidence="2 3">
    <name type="scientific">Saprolegnia parasitica (strain CBS 223.65)</name>
    <dbReference type="NCBI Taxonomy" id="695850"/>
    <lineage>
        <taxon>Eukaryota</taxon>
        <taxon>Sar</taxon>
        <taxon>Stramenopiles</taxon>
        <taxon>Oomycota</taxon>
        <taxon>Saprolegniomycetes</taxon>
        <taxon>Saprolegniales</taxon>
        <taxon>Saprolegniaceae</taxon>
        <taxon>Saprolegnia</taxon>
    </lineage>
</organism>
<evidence type="ECO:0000313" key="2">
    <source>
        <dbReference type="EMBL" id="KDO34920.1"/>
    </source>
</evidence>
<accession>A0A067D078</accession>
<proteinExistence type="predicted"/>
<dbReference type="KEGG" id="spar:SPRG_00981"/>
<dbReference type="AlphaFoldDB" id="A0A067D078"/>
<dbReference type="InterPro" id="IPR029035">
    <property type="entry name" value="DHS-like_NAD/FAD-binding_dom"/>
</dbReference>
<protein>
    <submittedName>
        <fullName evidence="2">Uncharacterized protein</fullName>
    </submittedName>
</protein>
<dbReference type="VEuPathDB" id="FungiDB:SPRG_00981"/>
<evidence type="ECO:0000313" key="3">
    <source>
        <dbReference type="Proteomes" id="UP000030745"/>
    </source>
</evidence>
<dbReference type="Gene3D" id="3.40.50.1220">
    <property type="entry name" value="TPP-binding domain"/>
    <property type="match status" value="1"/>
</dbReference>
<gene>
    <name evidence="2" type="ORF">SPRG_00981</name>
</gene>
<dbReference type="Proteomes" id="UP000030745">
    <property type="component" value="Unassembled WGS sequence"/>
</dbReference>
<dbReference type="SUPFAM" id="SSF52467">
    <property type="entry name" value="DHS-like NAD/FAD-binding domain"/>
    <property type="match status" value="1"/>
</dbReference>
<sequence length="311" mass="35079">MASSGFGSARLQRHCQGRGLQHAGRRLPRPLRPVLDPRRPPAFLRLLGRLPQSVPQHDTSPRVPNPAKMEAARLGQVEYEAQGRDGVATDGAKGLLGRDRRPVLHLHVKRRSSLYAVFSPSEIYEIHGNIELWQCAGKDEKTGPCSASIWELPPAFRFQINRDTMYAEGFERDPLLSCGTCNGPARPNILMFSDRKWLSNDLDSDRYVDWEAAMEDVLAKHPEKKMVVIEMGCGMRVPSVRHECEMVVRDVLKKEYQRSLTTRQANLIRINPDPSDECIYDWAEVPTAILKIEGTSLAVLETIEAFLQDAE</sequence>
<evidence type="ECO:0000256" key="1">
    <source>
        <dbReference type="SAM" id="MobiDB-lite"/>
    </source>
</evidence>
<reference evidence="2 3" key="1">
    <citation type="journal article" date="2013" name="PLoS Genet.">
        <title>Distinctive expansion of potential virulence genes in the genome of the oomycete fish pathogen Saprolegnia parasitica.</title>
        <authorList>
            <person name="Jiang R.H."/>
            <person name="de Bruijn I."/>
            <person name="Haas B.J."/>
            <person name="Belmonte R."/>
            <person name="Lobach L."/>
            <person name="Christie J."/>
            <person name="van den Ackerveken G."/>
            <person name="Bottin A."/>
            <person name="Bulone V."/>
            <person name="Diaz-Moreno S.M."/>
            <person name="Dumas B."/>
            <person name="Fan L."/>
            <person name="Gaulin E."/>
            <person name="Govers F."/>
            <person name="Grenville-Briggs L.J."/>
            <person name="Horner N.R."/>
            <person name="Levin J.Z."/>
            <person name="Mammella M."/>
            <person name="Meijer H.J."/>
            <person name="Morris P."/>
            <person name="Nusbaum C."/>
            <person name="Oome S."/>
            <person name="Phillips A.J."/>
            <person name="van Rooyen D."/>
            <person name="Rzeszutek E."/>
            <person name="Saraiva M."/>
            <person name="Secombes C.J."/>
            <person name="Seidl M.F."/>
            <person name="Snel B."/>
            <person name="Stassen J.H."/>
            <person name="Sykes S."/>
            <person name="Tripathy S."/>
            <person name="van den Berg H."/>
            <person name="Vega-Arreguin J.C."/>
            <person name="Wawra S."/>
            <person name="Young S.K."/>
            <person name="Zeng Q."/>
            <person name="Dieguez-Uribeondo J."/>
            <person name="Russ C."/>
            <person name="Tyler B.M."/>
            <person name="van West P."/>
        </authorList>
    </citation>
    <scope>NUCLEOTIDE SEQUENCE [LARGE SCALE GENOMIC DNA]</scope>
    <source>
        <strain evidence="2 3">CBS 223.65</strain>
    </source>
</reference>
<dbReference type="OrthoDB" id="424302at2759"/>
<dbReference type="RefSeq" id="XP_012194578.1">
    <property type="nucleotide sequence ID" value="XM_012339188.1"/>
</dbReference>
<name>A0A067D078_SAPPC</name>
<dbReference type="EMBL" id="KK583190">
    <property type="protein sequence ID" value="KDO34920.1"/>
    <property type="molecule type" value="Genomic_DNA"/>
</dbReference>